<accession>A0AAW0GRG9</accession>
<protein>
    <submittedName>
        <fullName evidence="1">Uncharacterized protein</fullName>
    </submittedName>
</protein>
<gene>
    <name evidence="1" type="ORF">QCA50_000618</name>
</gene>
<name>A0AAW0GRG9_9APHY</name>
<evidence type="ECO:0000313" key="1">
    <source>
        <dbReference type="EMBL" id="KAK7695978.1"/>
    </source>
</evidence>
<reference evidence="1 2" key="1">
    <citation type="submission" date="2022-09" db="EMBL/GenBank/DDBJ databases">
        <authorList>
            <person name="Palmer J.M."/>
        </authorList>
    </citation>
    <scope>NUCLEOTIDE SEQUENCE [LARGE SCALE GENOMIC DNA]</scope>
    <source>
        <strain evidence="1 2">DSM 7382</strain>
    </source>
</reference>
<dbReference type="Proteomes" id="UP001385951">
    <property type="component" value="Unassembled WGS sequence"/>
</dbReference>
<comment type="caution">
    <text evidence="1">The sequence shown here is derived from an EMBL/GenBank/DDBJ whole genome shotgun (WGS) entry which is preliminary data.</text>
</comment>
<evidence type="ECO:0000313" key="2">
    <source>
        <dbReference type="Proteomes" id="UP001385951"/>
    </source>
</evidence>
<dbReference type="AlphaFoldDB" id="A0AAW0GRG9"/>
<sequence length="292" mass="33478">MSNLFIMSNANAQPQEPHPFHLELASFDVLIARPSSNSSPLHDLFNLFSSIKKLHANRFTFNIGELQFPLDRRVSISQFSYDSDGELETGIIDELVPILFRDIINPSSVKTIHAWLPMIDDLEDMSQLIDKTFKFMDGPLSIDFTLSSRDADSSMEVEYETQRSHIPLSPAVTAATYTLQLSGEDDDQEYFDTVVNKYLSQHPPNIRSFTLEIETDGDLTNEENIELFQTFEWSDFGQTMHEWGTLEHLEIMISLGKYEQGLDVQVRELRDAIMEEMEPAKDILKSVTIRFL</sequence>
<organism evidence="1 2">
    <name type="scientific">Cerrena zonata</name>
    <dbReference type="NCBI Taxonomy" id="2478898"/>
    <lineage>
        <taxon>Eukaryota</taxon>
        <taxon>Fungi</taxon>
        <taxon>Dikarya</taxon>
        <taxon>Basidiomycota</taxon>
        <taxon>Agaricomycotina</taxon>
        <taxon>Agaricomycetes</taxon>
        <taxon>Polyporales</taxon>
        <taxon>Cerrenaceae</taxon>
        <taxon>Cerrena</taxon>
    </lineage>
</organism>
<proteinExistence type="predicted"/>
<keyword evidence="2" id="KW-1185">Reference proteome</keyword>
<dbReference type="EMBL" id="JASBNA010000001">
    <property type="protein sequence ID" value="KAK7695978.1"/>
    <property type="molecule type" value="Genomic_DNA"/>
</dbReference>